<evidence type="ECO:0000256" key="8">
    <source>
        <dbReference type="SAM" id="SignalP"/>
    </source>
</evidence>
<dbReference type="PANTHER" id="PTHR31247:SF5">
    <property type="entry name" value="DUF4203 DOMAIN-CONTAINING PROTEIN"/>
    <property type="match status" value="1"/>
</dbReference>
<evidence type="ECO:0000256" key="4">
    <source>
        <dbReference type="ARBA" id="ARBA00022989"/>
    </source>
</evidence>
<feature type="transmembrane region" description="Helical" evidence="7">
    <location>
        <begin position="157"/>
        <end position="175"/>
    </location>
</feature>
<dbReference type="GO" id="GO:0005886">
    <property type="term" value="C:plasma membrane"/>
    <property type="evidence" value="ECO:0007669"/>
    <property type="project" value="TreeGrafter"/>
</dbReference>
<evidence type="ECO:0000256" key="3">
    <source>
        <dbReference type="ARBA" id="ARBA00022692"/>
    </source>
</evidence>
<feature type="transmembrane region" description="Helical" evidence="7">
    <location>
        <begin position="131"/>
        <end position="151"/>
    </location>
</feature>
<accession>A0A4P9YZE1</accession>
<keyword evidence="5 7" id="KW-0472">Membrane</keyword>
<evidence type="ECO:0000256" key="5">
    <source>
        <dbReference type="ARBA" id="ARBA00023136"/>
    </source>
</evidence>
<keyword evidence="4 7" id="KW-1133">Transmembrane helix</keyword>
<evidence type="ECO:0000256" key="2">
    <source>
        <dbReference type="ARBA" id="ARBA00006244"/>
    </source>
</evidence>
<feature type="signal peptide" evidence="8">
    <location>
        <begin position="1"/>
        <end position="28"/>
    </location>
</feature>
<protein>
    <recommendedName>
        <fullName evidence="6">Transmembrane protein 198</fullName>
    </recommendedName>
</protein>
<evidence type="ECO:0000256" key="7">
    <source>
        <dbReference type="SAM" id="Phobius"/>
    </source>
</evidence>
<proteinExistence type="inferred from homology"/>
<evidence type="ECO:0000256" key="1">
    <source>
        <dbReference type="ARBA" id="ARBA00004141"/>
    </source>
</evidence>
<feature type="transmembrane region" description="Helical" evidence="7">
    <location>
        <begin position="103"/>
        <end position="124"/>
    </location>
</feature>
<dbReference type="EMBL" id="KZ990247">
    <property type="protein sequence ID" value="RKP24400.1"/>
    <property type="molecule type" value="Genomic_DNA"/>
</dbReference>
<feature type="transmembrane region" description="Helical" evidence="7">
    <location>
        <begin position="229"/>
        <end position="248"/>
    </location>
</feature>
<dbReference type="InterPro" id="IPR025256">
    <property type="entry name" value="TM7S3/TM198-like_dom"/>
</dbReference>
<sequence>MAARFRYLIVQLLVLLLLVLSIVDGVSALEVPEIPQIPKGVTPQSIVAAVICIGIGLFLCFFGYKYFRVATFCGGFGLFAFLTYIGCINISPMNGTDSDDLRSTIYIIVISAVGFIGGLLAVVFWRVGLTVIGALAGLVITLFVLALAPNGLIQNNIGRALLIVGMVLVCSFLVNRFQRPAIIVATSTSGAFSMGLGLDLVIGSQLAVSVAAFLAGGEQRPDAVYNADAKTYVVLGLIAISAVGGMLIQFRFHKPDFTDDAPPKCRRGP</sequence>
<dbReference type="PANTHER" id="PTHR31247">
    <property type="entry name" value="TRANSMEMBRANE PROTEIN 198 FAMILY MEMBER"/>
    <property type="match status" value="1"/>
</dbReference>
<feature type="transmembrane region" description="Helical" evidence="7">
    <location>
        <begin position="69"/>
        <end position="91"/>
    </location>
</feature>
<dbReference type="Proteomes" id="UP000278143">
    <property type="component" value="Unassembled WGS sequence"/>
</dbReference>
<evidence type="ECO:0000256" key="6">
    <source>
        <dbReference type="ARBA" id="ARBA00049737"/>
    </source>
</evidence>
<feature type="domain" description="TM7S3/TM198-like" evidence="9">
    <location>
        <begin position="49"/>
        <end position="250"/>
    </location>
</feature>
<gene>
    <name evidence="10" type="ORF">SYNPS1DRAFT_23509</name>
</gene>
<keyword evidence="3 7" id="KW-0812">Transmembrane</keyword>
<reference evidence="11" key="1">
    <citation type="journal article" date="2018" name="Nat. Microbiol.">
        <title>Leveraging single-cell genomics to expand the fungal tree of life.</title>
        <authorList>
            <person name="Ahrendt S.R."/>
            <person name="Quandt C.A."/>
            <person name="Ciobanu D."/>
            <person name="Clum A."/>
            <person name="Salamov A."/>
            <person name="Andreopoulos B."/>
            <person name="Cheng J.F."/>
            <person name="Woyke T."/>
            <person name="Pelin A."/>
            <person name="Henrissat B."/>
            <person name="Reynolds N.K."/>
            <person name="Benny G.L."/>
            <person name="Smith M.E."/>
            <person name="James T.Y."/>
            <person name="Grigoriev I.V."/>
        </authorList>
    </citation>
    <scope>NUCLEOTIDE SEQUENCE [LARGE SCALE GENOMIC DNA]</scope>
    <source>
        <strain evidence="11">Benny S71-1</strain>
    </source>
</reference>
<dbReference type="InterPro" id="IPR040236">
    <property type="entry name" value="TMEM198"/>
</dbReference>
<keyword evidence="11" id="KW-1185">Reference proteome</keyword>
<evidence type="ECO:0000313" key="11">
    <source>
        <dbReference type="Proteomes" id="UP000278143"/>
    </source>
</evidence>
<dbReference type="AlphaFoldDB" id="A0A4P9YZE1"/>
<comment type="similarity">
    <text evidence="2">Belongs to the TMEM198 family.</text>
</comment>
<organism evidence="10 11">
    <name type="scientific">Syncephalis pseudoplumigaleata</name>
    <dbReference type="NCBI Taxonomy" id="1712513"/>
    <lineage>
        <taxon>Eukaryota</taxon>
        <taxon>Fungi</taxon>
        <taxon>Fungi incertae sedis</taxon>
        <taxon>Zoopagomycota</taxon>
        <taxon>Zoopagomycotina</taxon>
        <taxon>Zoopagomycetes</taxon>
        <taxon>Zoopagales</taxon>
        <taxon>Piptocephalidaceae</taxon>
        <taxon>Syncephalis</taxon>
    </lineage>
</organism>
<comment type="subcellular location">
    <subcellularLocation>
        <location evidence="1">Membrane</location>
        <topology evidence="1">Multi-pass membrane protein</topology>
    </subcellularLocation>
</comment>
<dbReference type="Pfam" id="PF13886">
    <property type="entry name" value="TM7S3_TM198"/>
    <property type="match status" value="1"/>
</dbReference>
<evidence type="ECO:0000313" key="10">
    <source>
        <dbReference type="EMBL" id="RKP24400.1"/>
    </source>
</evidence>
<feature type="chain" id="PRO_5020858566" description="Transmembrane protein 198" evidence="8">
    <location>
        <begin position="29"/>
        <end position="269"/>
    </location>
</feature>
<dbReference type="OrthoDB" id="102260at2759"/>
<name>A0A4P9YZE1_9FUNG</name>
<keyword evidence="8" id="KW-0732">Signal</keyword>
<feature type="transmembrane region" description="Helical" evidence="7">
    <location>
        <begin position="44"/>
        <end position="62"/>
    </location>
</feature>
<evidence type="ECO:0000259" key="9">
    <source>
        <dbReference type="Pfam" id="PF13886"/>
    </source>
</evidence>